<dbReference type="Gene3D" id="3.90.550.10">
    <property type="entry name" value="Spore Coat Polysaccharide Biosynthesis Protein SpsA, Chain A"/>
    <property type="match status" value="1"/>
</dbReference>
<evidence type="ECO:0000313" key="8">
    <source>
        <dbReference type="EMBL" id="MEG3184222.1"/>
    </source>
</evidence>
<dbReference type="PANTHER" id="PTHR43646:SF2">
    <property type="entry name" value="GLYCOSYLTRANSFERASE 2-LIKE DOMAIN-CONTAINING PROTEIN"/>
    <property type="match status" value="1"/>
</dbReference>
<dbReference type="InterPro" id="IPR029044">
    <property type="entry name" value="Nucleotide-diphossugar_trans"/>
</dbReference>
<dbReference type="Proteomes" id="UP001355056">
    <property type="component" value="Unassembled WGS sequence"/>
</dbReference>
<organism evidence="8 9">
    <name type="scientific">Novilysobacter erysipheiresistens</name>
    <dbReference type="NCBI Taxonomy" id="1749332"/>
    <lineage>
        <taxon>Bacteria</taxon>
        <taxon>Pseudomonadati</taxon>
        <taxon>Pseudomonadota</taxon>
        <taxon>Gammaproteobacteria</taxon>
        <taxon>Lysobacterales</taxon>
        <taxon>Lysobacteraceae</taxon>
        <taxon>Novilysobacter</taxon>
    </lineage>
</organism>
<evidence type="ECO:0000256" key="2">
    <source>
        <dbReference type="ARBA" id="ARBA00022475"/>
    </source>
</evidence>
<dbReference type="EC" id="2.4.-.-" evidence="8"/>
<comment type="caution">
    <text evidence="8">The sequence shown here is derived from an EMBL/GenBank/DDBJ whole genome shotgun (WGS) entry which is preliminary data.</text>
</comment>
<feature type="region of interest" description="Disordered" evidence="6">
    <location>
        <begin position="39"/>
        <end position="69"/>
    </location>
</feature>
<sequence length="234" mass="25493">MLARVTAVVPVGPGDAVAPSLREQLLELPLQVHEVRASDPATGASGVRAGPRPQWRISHAPPGRARQQNAGARDAAGDWLWFLHADCELAPDTVLALSRFVASAVGRAGNVAPIAGYFDLRFLDDGPTMTRLNAAGAWLRSHWLGLPFGDQGLLLPRRLFERMGGFDNALERGEDHDLVWRLRRAGVSLQPVGAPLLTSARKYAERGWWATTTGHLGETARQAWRFSRRGSASR</sequence>
<evidence type="ECO:0000256" key="6">
    <source>
        <dbReference type="SAM" id="MobiDB-lite"/>
    </source>
</evidence>
<dbReference type="GO" id="GO:0016757">
    <property type="term" value="F:glycosyltransferase activity"/>
    <property type="evidence" value="ECO:0007669"/>
    <property type="project" value="UniProtKB-KW"/>
</dbReference>
<dbReference type="SUPFAM" id="SSF53448">
    <property type="entry name" value="Nucleotide-diphospho-sugar transferases"/>
    <property type="match status" value="1"/>
</dbReference>
<keyword evidence="4 8" id="KW-0808">Transferase</keyword>
<gene>
    <name evidence="8" type="ORF">SNE34_09390</name>
</gene>
<evidence type="ECO:0000259" key="7">
    <source>
        <dbReference type="Pfam" id="PF00535"/>
    </source>
</evidence>
<accession>A0ABU7YZ63</accession>
<keyword evidence="5" id="KW-0472">Membrane</keyword>
<evidence type="ECO:0000256" key="5">
    <source>
        <dbReference type="ARBA" id="ARBA00023136"/>
    </source>
</evidence>
<reference evidence="8 9" key="1">
    <citation type="journal article" date="2016" name="Int. J. Syst. Evol. Microbiol.">
        <title>Lysobacter erysipheiresistens sp. nov., an antagonist of powdery mildew, isolated from tobacco-cultivated soil.</title>
        <authorList>
            <person name="Xie B."/>
            <person name="Li T."/>
            <person name="Lin X."/>
            <person name="Wang C.J."/>
            <person name="Chen Y.J."/>
            <person name="Liu W.J."/>
            <person name="Zhao Z.W."/>
        </authorList>
    </citation>
    <scope>NUCLEOTIDE SEQUENCE [LARGE SCALE GENOMIC DNA]</scope>
    <source>
        <strain evidence="8 9">RS-LYSO-3</strain>
    </source>
</reference>
<dbReference type="EMBL" id="JAXGFP010000004">
    <property type="protein sequence ID" value="MEG3184222.1"/>
    <property type="molecule type" value="Genomic_DNA"/>
</dbReference>
<evidence type="ECO:0000256" key="4">
    <source>
        <dbReference type="ARBA" id="ARBA00022679"/>
    </source>
</evidence>
<protein>
    <submittedName>
        <fullName evidence="8">Glycosyltransferase</fullName>
        <ecNumber evidence="8">2.4.-.-</ecNumber>
    </submittedName>
</protein>
<feature type="domain" description="Glycosyltransferase 2-like" evidence="7">
    <location>
        <begin position="63"/>
        <end position="97"/>
    </location>
</feature>
<name>A0ABU7YZ63_9GAMM</name>
<dbReference type="Pfam" id="PF00535">
    <property type="entry name" value="Glycos_transf_2"/>
    <property type="match status" value="1"/>
</dbReference>
<evidence type="ECO:0000256" key="1">
    <source>
        <dbReference type="ARBA" id="ARBA00004236"/>
    </source>
</evidence>
<keyword evidence="3 8" id="KW-0328">Glycosyltransferase</keyword>
<keyword evidence="2" id="KW-1003">Cell membrane</keyword>
<evidence type="ECO:0000256" key="3">
    <source>
        <dbReference type="ARBA" id="ARBA00022676"/>
    </source>
</evidence>
<dbReference type="RefSeq" id="WP_332616849.1">
    <property type="nucleotide sequence ID" value="NZ_JAXGFP010000004.1"/>
</dbReference>
<dbReference type="PANTHER" id="PTHR43646">
    <property type="entry name" value="GLYCOSYLTRANSFERASE"/>
    <property type="match status" value="1"/>
</dbReference>
<dbReference type="InterPro" id="IPR001173">
    <property type="entry name" value="Glyco_trans_2-like"/>
</dbReference>
<evidence type="ECO:0000313" key="9">
    <source>
        <dbReference type="Proteomes" id="UP001355056"/>
    </source>
</evidence>
<keyword evidence="9" id="KW-1185">Reference proteome</keyword>
<comment type="subcellular location">
    <subcellularLocation>
        <location evidence="1">Cell membrane</location>
    </subcellularLocation>
</comment>
<proteinExistence type="predicted"/>